<dbReference type="PROSITE" id="PS50878">
    <property type="entry name" value="RT_POL"/>
    <property type="match status" value="1"/>
</dbReference>
<accession>A0A023AV99</accession>
<keyword evidence="10" id="KW-1185">Reference proteome</keyword>
<dbReference type="GeneID" id="22916820"/>
<evidence type="ECO:0000313" key="10">
    <source>
        <dbReference type="Proteomes" id="UP000019763"/>
    </source>
</evidence>
<keyword evidence="4" id="KW-0540">Nuclease</keyword>
<dbReference type="PANTHER" id="PTHR24559">
    <property type="entry name" value="TRANSPOSON TY3-I GAG-POL POLYPROTEIN"/>
    <property type="match status" value="1"/>
</dbReference>
<dbReference type="GO" id="GO:0003964">
    <property type="term" value="F:RNA-directed DNA polymerase activity"/>
    <property type="evidence" value="ECO:0007669"/>
    <property type="project" value="UniProtKB-KW"/>
</dbReference>
<dbReference type="GO" id="GO:0006508">
    <property type="term" value="P:proteolysis"/>
    <property type="evidence" value="ECO:0007669"/>
    <property type="project" value="UniProtKB-KW"/>
</dbReference>
<dbReference type="InterPro" id="IPR043128">
    <property type="entry name" value="Rev_trsase/Diguanyl_cyclase"/>
</dbReference>
<evidence type="ECO:0000256" key="7">
    <source>
        <dbReference type="ARBA" id="ARBA00022918"/>
    </source>
</evidence>
<reference evidence="9" key="1">
    <citation type="submission" date="2013-12" db="EMBL/GenBank/DDBJ databases">
        <authorList>
            <person name="Omoto C.K."/>
            <person name="Sibley D."/>
            <person name="Venepally P."/>
            <person name="Hadjithomas M."/>
            <person name="Karamycheva S."/>
            <person name="Brunk B."/>
            <person name="Roos D."/>
            <person name="Caler E."/>
            <person name="Lorenzi H."/>
        </authorList>
    </citation>
    <scope>NUCLEOTIDE SEQUENCE</scope>
</reference>
<dbReference type="Proteomes" id="UP000019763">
    <property type="component" value="Unassembled WGS sequence"/>
</dbReference>
<keyword evidence="2" id="KW-0808">Transferase</keyword>
<dbReference type="InterPro" id="IPR043502">
    <property type="entry name" value="DNA/RNA_pol_sf"/>
</dbReference>
<keyword evidence="6" id="KW-0378">Hydrolase</keyword>
<dbReference type="GO" id="GO:0004519">
    <property type="term" value="F:endonuclease activity"/>
    <property type="evidence" value="ECO:0007669"/>
    <property type="project" value="UniProtKB-KW"/>
</dbReference>
<keyword evidence="7 9" id="KW-0695">RNA-directed DNA polymerase</keyword>
<evidence type="ECO:0000313" key="9">
    <source>
        <dbReference type="EMBL" id="EZG42671.1"/>
    </source>
</evidence>
<protein>
    <submittedName>
        <fullName evidence="9">Reverse transcriptase family protein</fullName>
    </submittedName>
</protein>
<dbReference type="Gene3D" id="3.30.70.270">
    <property type="match status" value="1"/>
</dbReference>
<evidence type="ECO:0000256" key="1">
    <source>
        <dbReference type="ARBA" id="ARBA00022670"/>
    </source>
</evidence>
<gene>
    <name evidence="9" type="ORF">GNI_238610</name>
</gene>
<dbReference type="EMBL" id="AFNH02001919">
    <property type="protein sequence ID" value="EZG42671.1"/>
    <property type="molecule type" value="Genomic_DNA"/>
</dbReference>
<dbReference type="InterPro" id="IPR053134">
    <property type="entry name" value="RNA-dir_DNA_polymerase"/>
</dbReference>
<dbReference type="AlphaFoldDB" id="A0A023AV99"/>
<dbReference type="Pfam" id="PF00078">
    <property type="entry name" value="RVT_1"/>
    <property type="match status" value="1"/>
</dbReference>
<evidence type="ECO:0000259" key="8">
    <source>
        <dbReference type="PROSITE" id="PS50878"/>
    </source>
</evidence>
<dbReference type="CDD" id="cd01647">
    <property type="entry name" value="RT_LTR"/>
    <property type="match status" value="1"/>
</dbReference>
<feature type="domain" description="Reverse transcriptase" evidence="8">
    <location>
        <begin position="168"/>
        <end position="332"/>
    </location>
</feature>
<dbReference type="InterPro" id="IPR000477">
    <property type="entry name" value="RT_dom"/>
</dbReference>
<dbReference type="PANTHER" id="PTHR24559:SF444">
    <property type="entry name" value="REVERSE TRANSCRIPTASE DOMAIN-CONTAINING PROTEIN"/>
    <property type="match status" value="1"/>
</dbReference>
<dbReference type="FunFam" id="3.10.10.10:FF:000007">
    <property type="entry name" value="Retrovirus-related Pol polyprotein from transposon 17.6-like Protein"/>
    <property type="match status" value="1"/>
</dbReference>
<dbReference type="OrthoDB" id="2013610at2759"/>
<evidence type="ECO:0000256" key="5">
    <source>
        <dbReference type="ARBA" id="ARBA00022759"/>
    </source>
</evidence>
<evidence type="ECO:0000256" key="3">
    <source>
        <dbReference type="ARBA" id="ARBA00022695"/>
    </source>
</evidence>
<dbReference type="VEuPathDB" id="CryptoDB:GNI_238610"/>
<keyword evidence="1" id="KW-0645">Protease</keyword>
<keyword evidence="5" id="KW-0255">Endonuclease</keyword>
<dbReference type="GO" id="GO:0008233">
    <property type="term" value="F:peptidase activity"/>
    <property type="evidence" value="ECO:0007669"/>
    <property type="project" value="UniProtKB-KW"/>
</dbReference>
<keyword evidence="3" id="KW-0548">Nucleotidyltransferase</keyword>
<feature type="non-terminal residue" evidence="9">
    <location>
        <position position="332"/>
    </location>
</feature>
<evidence type="ECO:0000256" key="2">
    <source>
        <dbReference type="ARBA" id="ARBA00022679"/>
    </source>
</evidence>
<evidence type="ECO:0000256" key="4">
    <source>
        <dbReference type="ARBA" id="ARBA00022722"/>
    </source>
</evidence>
<name>A0A023AV99_GRENI</name>
<comment type="caution">
    <text evidence="9">The sequence shown here is derived from an EMBL/GenBank/DDBJ whole genome shotgun (WGS) entry which is preliminary data.</text>
</comment>
<organism evidence="9 10">
    <name type="scientific">Gregarina niphandrodes</name>
    <name type="common">Septate eugregarine</name>
    <dbReference type="NCBI Taxonomy" id="110365"/>
    <lineage>
        <taxon>Eukaryota</taxon>
        <taxon>Sar</taxon>
        <taxon>Alveolata</taxon>
        <taxon>Apicomplexa</taxon>
        <taxon>Conoidasida</taxon>
        <taxon>Gregarinasina</taxon>
        <taxon>Eugregarinorida</taxon>
        <taxon>Gregarinidae</taxon>
        <taxon>Gregarina</taxon>
    </lineage>
</organism>
<dbReference type="SUPFAM" id="SSF56672">
    <property type="entry name" value="DNA/RNA polymerases"/>
    <property type="match status" value="1"/>
</dbReference>
<dbReference type="RefSeq" id="XP_011134732.1">
    <property type="nucleotide sequence ID" value="XM_011136430.1"/>
</dbReference>
<evidence type="ECO:0000256" key="6">
    <source>
        <dbReference type="ARBA" id="ARBA00022801"/>
    </source>
</evidence>
<dbReference type="eggNOG" id="KOG0017">
    <property type="taxonomic scope" value="Eukaryota"/>
</dbReference>
<dbReference type="Gene3D" id="3.10.10.10">
    <property type="entry name" value="HIV Type 1 Reverse Transcriptase, subunit A, domain 1"/>
    <property type="match status" value="1"/>
</dbReference>
<sequence length="332" mass="37632">MIPAHRDLAAANGSSVHVESETQAQYRLGPLYGTYKFVVARQLSPEVIIGWDFMRDVGLTPAPDQGILQLREGATLKFLPVDGAPRVVAVAQRQPDIHMSESLAAWQTRELKLLLEEAAFASDQVPFGRATGREHEIVTTHERPAHLPLRRTSPNQRDIVRTEVEKMLAQGVIRPSKSPWASPIVLVSKKDGSTRFCVDYRSLNDMTKKDVYPLPRIDDILSALEGAKYFSSMDAASGYWQVPMASNSIEKTAFICTEGLFEFLMMPFGLCNAPATYQRMMQNILKELLWRTCFVYLDDILVFDRTWEEHQDNLREVLRRLRENGLLLKAPK</sequence>
<proteinExistence type="predicted"/>